<sequence>MRGPRDACPLNIRRHCAEVQADDRTRPYRYPANGPILNGYAMSGAGRAVSSRGVTNAPAVCRLSHAIARGHACLQRQVRRRFRAARRRTGRAPEEEIQSFAQLARKRQPVQPCYVVARAVTRTTTEPDAVVQEKYRTGLGQRLWLPRASIDAGFTGMREEPVARGSTTLIATGELPAGQILSGTKFDDKASRQISRKADTSDCTGSRQGLASRPGAVRIAVVILFKVADIECKHTADFARELLHDRKTFRAFWGKVFRIPLSLCPSDCTDTGLKRPCLRPDGIVFGRVWLLMRHACIFGRRGTNFNGLVRDIQGNITNGRKLLTPLIQSD</sequence>
<evidence type="ECO:0000313" key="2">
    <source>
        <dbReference type="Proteomes" id="UP000245712"/>
    </source>
</evidence>
<dbReference type="EMBL" id="QEOB01000003">
    <property type="protein sequence ID" value="PVX85510.1"/>
    <property type="molecule type" value="Genomic_DNA"/>
</dbReference>
<gene>
    <name evidence="1" type="ORF">C7402_10378</name>
</gene>
<name>A0ABX5KVH7_9BURK</name>
<protein>
    <submittedName>
        <fullName evidence="1">Uncharacterized protein</fullName>
    </submittedName>
</protein>
<reference evidence="1 2" key="1">
    <citation type="submission" date="2018-05" db="EMBL/GenBank/DDBJ databases">
        <title>Genomic Encyclopedia of Type Strains, Phase IV (KMG-V): Genome sequencing to study the core and pangenomes of soil and plant-associated prokaryotes.</title>
        <authorList>
            <person name="Whitman W."/>
        </authorList>
    </citation>
    <scope>NUCLEOTIDE SEQUENCE [LARGE SCALE GENOMIC DNA]</scope>
    <source>
        <strain evidence="1 2">SCZa-39</strain>
    </source>
</reference>
<comment type="caution">
    <text evidence="1">The sequence shown here is derived from an EMBL/GenBank/DDBJ whole genome shotgun (WGS) entry which is preliminary data.</text>
</comment>
<keyword evidence="2" id="KW-1185">Reference proteome</keyword>
<accession>A0ABX5KVH7</accession>
<evidence type="ECO:0000313" key="1">
    <source>
        <dbReference type="EMBL" id="PVX85510.1"/>
    </source>
</evidence>
<dbReference type="Proteomes" id="UP000245712">
    <property type="component" value="Unassembled WGS sequence"/>
</dbReference>
<organism evidence="1 2">
    <name type="scientific">Paraburkholderia unamae</name>
    <dbReference type="NCBI Taxonomy" id="219649"/>
    <lineage>
        <taxon>Bacteria</taxon>
        <taxon>Pseudomonadati</taxon>
        <taxon>Pseudomonadota</taxon>
        <taxon>Betaproteobacteria</taxon>
        <taxon>Burkholderiales</taxon>
        <taxon>Burkholderiaceae</taxon>
        <taxon>Paraburkholderia</taxon>
    </lineage>
</organism>
<proteinExistence type="predicted"/>